<keyword evidence="2" id="KW-1133">Transmembrane helix</keyword>
<evidence type="ECO:0000313" key="4">
    <source>
        <dbReference type="Proteomes" id="UP001589643"/>
    </source>
</evidence>
<gene>
    <name evidence="3" type="ORF">AB7P39_00675</name>
</gene>
<feature type="compositionally biased region" description="Basic and acidic residues" evidence="1">
    <location>
        <begin position="35"/>
        <end position="52"/>
    </location>
</feature>
<name>A0ABV5EMZ4_9MICO</name>
<dbReference type="Proteomes" id="UP001589643">
    <property type="component" value="Unassembled WGS sequence"/>
</dbReference>
<proteinExistence type="predicted"/>
<protein>
    <recommendedName>
        <fullName evidence="5">Spermidine/putrescine ABC transporter permease</fullName>
    </recommendedName>
</protein>
<dbReference type="RefSeq" id="WP_378715539.1">
    <property type="nucleotide sequence ID" value="NZ_JBHLHV010000001.1"/>
</dbReference>
<feature type="transmembrane region" description="Helical" evidence="2">
    <location>
        <begin position="105"/>
        <end position="126"/>
    </location>
</feature>
<evidence type="ECO:0000256" key="1">
    <source>
        <dbReference type="SAM" id="MobiDB-lite"/>
    </source>
</evidence>
<dbReference type="EMBL" id="JBHLHV010000001">
    <property type="protein sequence ID" value="MFB8891347.1"/>
    <property type="molecule type" value="Genomic_DNA"/>
</dbReference>
<reference evidence="3 4" key="1">
    <citation type="submission" date="2024-08" db="EMBL/GenBank/DDBJ databases">
        <title>Heavy metals resistant antinobacteria isolated from wastewater.</title>
        <authorList>
            <person name="Roman Ponce B."/>
            <person name="Blanco Mercado M.A."/>
            <person name="Avila Aldana I.N."/>
            <person name="Morales Arrieta S."/>
        </authorList>
    </citation>
    <scope>NUCLEOTIDE SEQUENCE [LARGE SCALE GENOMIC DNA]</scope>
    <source>
        <strain evidence="4">sma-1</strain>
    </source>
</reference>
<feature type="region of interest" description="Disordered" evidence="1">
    <location>
        <begin position="35"/>
        <end position="97"/>
    </location>
</feature>
<accession>A0ABV5EMZ4</accession>
<sequence>MDEGVAAELRALRVRAYAPGGDIADDPAALARLAELEAREREDRMPHARAPEPDPEPVRPPIIDGIPDLATPRSDEPRADESQTDESRDDDAGPTAPRARRLRPLLIWAGSLVAVAVVSVGITAFATARSASTATALPPDAGVSHVTTLLPTGEEIPDFMRPYGDGVEAGSFEKFLGLSVFRTTDIWRGGDNICLSVARIDDDQGDGSVTGSSYQGCSAGAFPAAVSFIVWDDQPEELLERYPVGTALQFVLTDAGVDVFVSEAPTSSAAPEAPGEAGAQPAG</sequence>
<comment type="caution">
    <text evidence="3">The sequence shown here is derived from an EMBL/GenBank/DDBJ whole genome shotgun (WGS) entry which is preliminary data.</text>
</comment>
<organism evidence="3 4">
    <name type="scientific">Microbacterium plantarum</name>
    <dbReference type="NCBI Taxonomy" id="1816425"/>
    <lineage>
        <taxon>Bacteria</taxon>
        <taxon>Bacillati</taxon>
        <taxon>Actinomycetota</taxon>
        <taxon>Actinomycetes</taxon>
        <taxon>Micrococcales</taxon>
        <taxon>Microbacteriaceae</taxon>
        <taxon>Microbacterium</taxon>
    </lineage>
</organism>
<keyword evidence="4" id="KW-1185">Reference proteome</keyword>
<evidence type="ECO:0008006" key="5">
    <source>
        <dbReference type="Google" id="ProtNLM"/>
    </source>
</evidence>
<keyword evidence="2" id="KW-0472">Membrane</keyword>
<evidence type="ECO:0000313" key="3">
    <source>
        <dbReference type="EMBL" id="MFB8891347.1"/>
    </source>
</evidence>
<evidence type="ECO:0000256" key="2">
    <source>
        <dbReference type="SAM" id="Phobius"/>
    </source>
</evidence>
<keyword evidence="2" id="KW-0812">Transmembrane</keyword>